<dbReference type="GO" id="GO:0004721">
    <property type="term" value="F:phosphoprotein phosphatase activity"/>
    <property type="evidence" value="ECO:0007669"/>
    <property type="project" value="TreeGrafter"/>
</dbReference>
<evidence type="ECO:0000256" key="9">
    <source>
        <dbReference type="ARBA" id="ARBA00022840"/>
    </source>
</evidence>
<proteinExistence type="predicted"/>
<keyword evidence="12" id="KW-0175">Coiled coil</keyword>
<feature type="transmembrane region" description="Helical" evidence="13">
    <location>
        <begin position="6"/>
        <end position="25"/>
    </location>
</feature>
<dbReference type="Pfam" id="PF02518">
    <property type="entry name" value="HATPase_c"/>
    <property type="match status" value="1"/>
</dbReference>
<dbReference type="InterPro" id="IPR050351">
    <property type="entry name" value="BphY/WalK/GraS-like"/>
</dbReference>
<evidence type="ECO:0000313" key="17">
    <source>
        <dbReference type="Proteomes" id="UP000184476"/>
    </source>
</evidence>
<evidence type="ECO:0000256" key="10">
    <source>
        <dbReference type="ARBA" id="ARBA00023012"/>
    </source>
</evidence>
<dbReference type="SMART" id="SM00387">
    <property type="entry name" value="HATPase_c"/>
    <property type="match status" value="1"/>
</dbReference>
<feature type="domain" description="Histidine kinase" evidence="14">
    <location>
        <begin position="141"/>
        <end position="355"/>
    </location>
</feature>
<dbReference type="SMART" id="SM00388">
    <property type="entry name" value="HisKA"/>
    <property type="match status" value="1"/>
</dbReference>
<dbReference type="CDD" id="cd00075">
    <property type="entry name" value="HATPase"/>
    <property type="match status" value="1"/>
</dbReference>
<evidence type="ECO:0000256" key="5">
    <source>
        <dbReference type="ARBA" id="ARBA00022553"/>
    </source>
</evidence>
<dbReference type="Pfam" id="PF00512">
    <property type="entry name" value="HisKA"/>
    <property type="match status" value="1"/>
</dbReference>
<dbReference type="RefSeq" id="WP_073154886.1">
    <property type="nucleotide sequence ID" value="NZ_FQVL01000006.1"/>
</dbReference>
<evidence type="ECO:0000256" key="6">
    <source>
        <dbReference type="ARBA" id="ARBA00022679"/>
    </source>
</evidence>
<keyword evidence="11 13" id="KW-0472">Membrane</keyword>
<protein>
    <recommendedName>
        <fullName evidence="3">histidine kinase</fullName>
        <ecNumber evidence="3">2.7.13.3</ecNumber>
    </recommendedName>
</protein>
<dbReference type="Gene3D" id="1.10.287.130">
    <property type="match status" value="1"/>
</dbReference>
<evidence type="ECO:0000256" key="7">
    <source>
        <dbReference type="ARBA" id="ARBA00022741"/>
    </source>
</evidence>
<dbReference type="Gene3D" id="3.30.565.10">
    <property type="entry name" value="Histidine kinase-like ATPase, C-terminal domain"/>
    <property type="match status" value="1"/>
</dbReference>
<evidence type="ECO:0000256" key="13">
    <source>
        <dbReference type="SAM" id="Phobius"/>
    </source>
</evidence>
<evidence type="ECO:0000256" key="2">
    <source>
        <dbReference type="ARBA" id="ARBA00004651"/>
    </source>
</evidence>
<sequence length="357" mass="40222">MRARIAWSFVGVASAMIILATLTLMKEMHHHITMFLEDSPGLDIEVVKLLSHIEQAILSSSIWTALGTIVVAIFISFFLANRISSPLIHMRLVAEKMANGDWTSRMQVKGKDELAHLADSLNHLTQQLERQERLRENLTSDIAHELRTPLATLKSHLEAFRDGIWEPTPDRIESCYEEIERLIDLVGDLEQLTSVEAPDFQLLRKNEDLTEIINQCANAMRTAFQEKKIDLTQSLAPLPLISIDKNRVIQIIMNLLSNAFKYTEVGGRVSIQTKDEPNSVQIIIEDTGIGIPKEEVKKVFERFYRVDQSRSRESGGNGIGLTIVKKLVEAHQAFITIDSEVGEGTKVSLTFPKTPKD</sequence>
<comment type="subcellular location">
    <subcellularLocation>
        <location evidence="2">Cell membrane</location>
        <topology evidence="2">Multi-pass membrane protein</topology>
    </subcellularLocation>
</comment>
<evidence type="ECO:0000259" key="14">
    <source>
        <dbReference type="PROSITE" id="PS50109"/>
    </source>
</evidence>
<keyword evidence="13" id="KW-0812">Transmembrane</keyword>
<dbReference type="SUPFAM" id="SSF158472">
    <property type="entry name" value="HAMP domain-like"/>
    <property type="match status" value="1"/>
</dbReference>
<evidence type="ECO:0000256" key="1">
    <source>
        <dbReference type="ARBA" id="ARBA00000085"/>
    </source>
</evidence>
<dbReference type="PROSITE" id="PS50109">
    <property type="entry name" value="HIS_KIN"/>
    <property type="match status" value="1"/>
</dbReference>
<dbReference type="InterPro" id="IPR004358">
    <property type="entry name" value="Sig_transdc_His_kin-like_C"/>
</dbReference>
<dbReference type="InterPro" id="IPR003660">
    <property type="entry name" value="HAMP_dom"/>
</dbReference>
<evidence type="ECO:0000256" key="8">
    <source>
        <dbReference type="ARBA" id="ARBA00022777"/>
    </source>
</evidence>
<dbReference type="Gene3D" id="6.10.340.10">
    <property type="match status" value="1"/>
</dbReference>
<keyword evidence="4" id="KW-1003">Cell membrane</keyword>
<dbReference type="EC" id="2.7.13.3" evidence="3"/>
<dbReference type="CDD" id="cd06225">
    <property type="entry name" value="HAMP"/>
    <property type="match status" value="1"/>
</dbReference>
<keyword evidence="6" id="KW-0808">Transferase</keyword>
<dbReference type="CDD" id="cd00082">
    <property type="entry name" value="HisKA"/>
    <property type="match status" value="1"/>
</dbReference>
<dbReference type="InterPro" id="IPR036097">
    <property type="entry name" value="HisK_dim/P_sf"/>
</dbReference>
<dbReference type="SUPFAM" id="SSF47384">
    <property type="entry name" value="Homodimeric domain of signal transducing histidine kinase"/>
    <property type="match status" value="1"/>
</dbReference>
<dbReference type="GO" id="GO:0005524">
    <property type="term" value="F:ATP binding"/>
    <property type="evidence" value="ECO:0007669"/>
    <property type="project" value="UniProtKB-KW"/>
</dbReference>
<dbReference type="PRINTS" id="PR00344">
    <property type="entry name" value="BCTRLSENSOR"/>
</dbReference>
<feature type="coiled-coil region" evidence="12">
    <location>
        <begin position="111"/>
        <end position="148"/>
    </location>
</feature>
<dbReference type="InterPro" id="IPR003661">
    <property type="entry name" value="HisK_dim/P_dom"/>
</dbReference>
<dbReference type="InterPro" id="IPR005467">
    <property type="entry name" value="His_kinase_dom"/>
</dbReference>
<evidence type="ECO:0000259" key="15">
    <source>
        <dbReference type="PROSITE" id="PS50885"/>
    </source>
</evidence>
<keyword evidence="8 16" id="KW-0418">Kinase</keyword>
<organism evidence="16 17">
    <name type="scientific">Seinonella peptonophila</name>
    <dbReference type="NCBI Taxonomy" id="112248"/>
    <lineage>
        <taxon>Bacteria</taxon>
        <taxon>Bacillati</taxon>
        <taxon>Bacillota</taxon>
        <taxon>Bacilli</taxon>
        <taxon>Bacillales</taxon>
        <taxon>Thermoactinomycetaceae</taxon>
        <taxon>Seinonella</taxon>
    </lineage>
</organism>
<dbReference type="STRING" id="112248.SAMN05444392_10647"/>
<keyword evidence="10" id="KW-0902">Two-component regulatory system</keyword>
<evidence type="ECO:0000313" key="16">
    <source>
        <dbReference type="EMBL" id="SHF00821.1"/>
    </source>
</evidence>
<dbReference type="PANTHER" id="PTHR45453:SF1">
    <property type="entry name" value="PHOSPHATE REGULON SENSOR PROTEIN PHOR"/>
    <property type="match status" value="1"/>
</dbReference>
<reference evidence="16 17" key="1">
    <citation type="submission" date="2016-11" db="EMBL/GenBank/DDBJ databases">
        <authorList>
            <person name="Jaros S."/>
            <person name="Januszkiewicz K."/>
            <person name="Wedrychowicz H."/>
        </authorList>
    </citation>
    <scope>NUCLEOTIDE SEQUENCE [LARGE SCALE GENOMIC DNA]</scope>
    <source>
        <strain evidence="16 17">DSM 44666</strain>
    </source>
</reference>
<dbReference type="SMART" id="SM00304">
    <property type="entry name" value="HAMP"/>
    <property type="match status" value="1"/>
</dbReference>
<dbReference type="InterPro" id="IPR036890">
    <property type="entry name" value="HATPase_C_sf"/>
</dbReference>
<dbReference type="OrthoDB" id="9813151at2"/>
<keyword evidence="7" id="KW-0547">Nucleotide-binding</keyword>
<evidence type="ECO:0000256" key="11">
    <source>
        <dbReference type="ARBA" id="ARBA00023136"/>
    </source>
</evidence>
<dbReference type="PROSITE" id="PS50885">
    <property type="entry name" value="HAMP"/>
    <property type="match status" value="1"/>
</dbReference>
<keyword evidence="13" id="KW-1133">Transmembrane helix</keyword>
<keyword evidence="9" id="KW-0067">ATP-binding</keyword>
<dbReference type="GO" id="GO:0005886">
    <property type="term" value="C:plasma membrane"/>
    <property type="evidence" value="ECO:0007669"/>
    <property type="project" value="UniProtKB-SubCell"/>
</dbReference>
<dbReference type="Pfam" id="PF00672">
    <property type="entry name" value="HAMP"/>
    <property type="match status" value="1"/>
</dbReference>
<dbReference type="Proteomes" id="UP000184476">
    <property type="component" value="Unassembled WGS sequence"/>
</dbReference>
<feature type="domain" description="HAMP" evidence="15">
    <location>
        <begin position="81"/>
        <end position="133"/>
    </location>
</feature>
<dbReference type="GO" id="GO:0016036">
    <property type="term" value="P:cellular response to phosphate starvation"/>
    <property type="evidence" value="ECO:0007669"/>
    <property type="project" value="TreeGrafter"/>
</dbReference>
<dbReference type="PANTHER" id="PTHR45453">
    <property type="entry name" value="PHOSPHATE REGULON SENSOR PROTEIN PHOR"/>
    <property type="match status" value="1"/>
</dbReference>
<dbReference type="EMBL" id="FQVL01000006">
    <property type="protein sequence ID" value="SHF00821.1"/>
    <property type="molecule type" value="Genomic_DNA"/>
</dbReference>
<keyword evidence="17" id="KW-1185">Reference proteome</keyword>
<dbReference type="AlphaFoldDB" id="A0A1M4Y4Y7"/>
<keyword evidence="5" id="KW-0597">Phosphoprotein</keyword>
<accession>A0A1M4Y4Y7</accession>
<dbReference type="GO" id="GO:0000155">
    <property type="term" value="F:phosphorelay sensor kinase activity"/>
    <property type="evidence" value="ECO:0007669"/>
    <property type="project" value="InterPro"/>
</dbReference>
<dbReference type="FunFam" id="3.30.565.10:FF:000006">
    <property type="entry name" value="Sensor histidine kinase WalK"/>
    <property type="match status" value="1"/>
</dbReference>
<comment type="catalytic activity">
    <reaction evidence="1">
        <text>ATP + protein L-histidine = ADP + protein N-phospho-L-histidine.</text>
        <dbReference type="EC" id="2.7.13.3"/>
    </reaction>
</comment>
<evidence type="ECO:0000256" key="12">
    <source>
        <dbReference type="SAM" id="Coils"/>
    </source>
</evidence>
<name>A0A1M4Y4Y7_9BACL</name>
<feature type="transmembrane region" description="Helical" evidence="13">
    <location>
        <begin position="56"/>
        <end position="80"/>
    </location>
</feature>
<gene>
    <name evidence="16" type="ORF">SAMN05444392_10647</name>
</gene>
<evidence type="ECO:0000256" key="4">
    <source>
        <dbReference type="ARBA" id="ARBA00022475"/>
    </source>
</evidence>
<dbReference type="SUPFAM" id="SSF55874">
    <property type="entry name" value="ATPase domain of HSP90 chaperone/DNA topoisomerase II/histidine kinase"/>
    <property type="match status" value="1"/>
</dbReference>
<dbReference type="InterPro" id="IPR003594">
    <property type="entry name" value="HATPase_dom"/>
</dbReference>
<evidence type="ECO:0000256" key="3">
    <source>
        <dbReference type="ARBA" id="ARBA00012438"/>
    </source>
</evidence>